<dbReference type="PANTHER" id="PTHR30419:SF2">
    <property type="entry name" value="LYSR FAMILY TRANSCRIPTIONAL REGULATOR"/>
    <property type="match status" value="1"/>
</dbReference>
<evidence type="ECO:0000256" key="4">
    <source>
        <dbReference type="ARBA" id="ARBA00023163"/>
    </source>
</evidence>
<dbReference type="Proteomes" id="UP000270342">
    <property type="component" value="Unassembled WGS sequence"/>
</dbReference>
<sequence length="295" mass="32251">MRFDLVDLRLFLAVLDAGSITHGAEAAGLSLPAASQRLRDMEIESGVTLLDRGRRGVTPTHAGEALAHHAMLIQRQMAQMRNELDEHAQGVRTVVPLMAPTAAITEHLPDRLATWMALHPHIDVELKERQSAEVVRALTNGLTEIGIVSDTVSTEGLQLRPFVVDRLVVVASPDHPLLLREEVFFTDILHEHFIGLADGALQDNLDGRAHIAGGRLKIRVRTRTFEGICRMAAGGVGIGIVPETTIRHCRQLMKLGAVRLADDWAVRKLSVCTRVRDHMSASARSLADHLASAGF</sequence>
<comment type="caution">
    <text evidence="6">The sequence shown here is derived from an EMBL/GenBank/DDBJ whole genome shotgun (WGS) entry which is preliminary data.</text>
</comment>
<dbReference type="OrthoDB" id="9785974at2"/>
<keyword evidence="3" id="KW-0238">DNA-binding</keyword>
<dbReference type="PROSITE" id="PS50931">
    <property type="entry name" value="HTH_LYSR"/>
    <property type="match status" value="1"/>
</dbReference>
<keyword evidence="7" id="KW-1185">Reference proteome</keyword>
<keyword evidence="4" id="KW-0804">Transcription</keyword>
<keyword evidence="2" id="KW-0805">Transcription regulation</keyword>
<accession>A0A494XGE7</accession>
<dbReference type="InterPro" id="IPR036390">
    <property type="entry name" value="WH_DNA-bd_sf"/>
</dbReference>
<evidence type="ECO:0000256" key="3">
    <source>
        <dbReference type="ARBA" id="ARBA00023125"/>
    </source>
</evidence>
<proteinExistence type="inferred from homology"/>
<reference evidence="6 7" key="1">
    <citation type="submission" date="2018-10" db="EMBL/GenBank/DDBJ databases">
        <title>Robbsia sp. DHC34, isolated from soil.</title>
        <authorList>
            <person name="Gao Z.-H."/>
            <person name="Qiu L.-H."/>
        </authorList>
    </citation>
    <scope>NUCLEOTIDE SEQUENCE [LARGE SCALE GENOMIC DNA]</scope>
    <source>
        <strain evidence="6 7">DHC34</strain>
    </source>
</reference>
<comment type="similarity">
    <text evidence="1">Belongs to the LysR transcriptional regulatory family.</text>
</comment>
<evidence type="ECO:0000313" key="7">
    <source>
        <dbReference type="Proteomes" id="UP000270342"/>
    </source>
</evidence>
<dbReference type="Pfam" id="PF00126">
    <property type="entry name" value="HTH_1"/>
    <property type="match status" value="1"/>
</dbReference>
<dbReference type="CDD" id="cd08421">
    <property type="entry name" value="PBP2_LTTR_like_1"/>
    <property type="match status" value="1"/>
</dbReference>
<dbReference type="AlphaFoldDB" id="A0A494XGE7"/>
<dbReference type="SUPFAM" id="SSF53850">
    <property type="entry name" value="Periplasmic binding protein-like II"/>
    <property type="match status" value="1"/>
</dbReference>
<gene>
    <name evidence="6" type="ORF">D7S86_23795</name>
</gene>
<dbReference type="PANTHER" id="PTHR30419">
    <property type="entry name" value="HTH-TYPE TRANSCRIPTIONAL REGULATOR YBHD"/>
    <property type="match status" value="1"/>
</dbReference>
<name>A0A494XGE7_9BURK</name>
<dbReference type="InterPro" id="IPR005119">
    <property type="entry name" value="LysR_subst-bd"/>
</dbReference>
<evidence type="ECO:0000259" key="5">
    <source>
        <dbReference type="PROSITE" id="PS50931"/>
    </source>
</evidence>
<dbReference type="InterPro" id="IPR050950">
    <property type="entry name" value="HTH-type_LysR_regulators"/>
</dbReference>
<protein>
    <submittedName>
        <fullName evidence="6">LysR family transcriptional regulator</fullName>
    </submittedName>
</protein>
<dbReference type="GO" id="GO:0003677">
    <property type="term" value="F:DNA binding"/>
    <property type="evidence" value="ECO:0007669"/>
    <property type="project" value="UniProtKB-KW"/>
</dbReference>
<evidence type="ECO:0000256" key="2">
    <source>
        <dbReference type="ARBA" id="ARBA00023015"/>
    </source>
</evidence>
<evidence type="ECO:0000256" key="1">
    <source>
        <dbReference type="ARBA" id="ARBA00009437"/>
    </source>
</evidence>
<dbReference type="SUPFAM" id="SSF46785">
    <property type="entry name" value="Winged helix' DNA-binding domain"/>
    <property type="match status" value="1"/>
</dbReference>
<dbReference type="Gene3D" id="3.40.190.290">
    <property type="match status" value="1"/>
</dbReference>
<dbReference type="Pfam" id="PF03466">
    <property type="entry name" value="LysR_substrate"/>
    <property type="match status" value="1"/>
</dbReference>
<dbReference type="InterPro" id="IPR000847">
    <property type="entry name" value="LysR_HTH_N"/>
</dbReference>
<dbReference type="InterPro" id="IPR036388">
    <property type="entry name" value="WH-like_DNA-bd_sf"/>
</dbReference>
<dbReference type="GO" id="GO:0003700">
    <property type="term" value="F:DNA-binding transcription factor activity"/>
    <property type="evidence" value="ECO:0007669"/>
    <property type="project" value="InterPro"/>
</dbReference>
<feature type="domain" description="HTH lysR-type" evidence="5">
    <location>
        <begin position="1"/>
        <end position="60"/>
    </location>
</feature>
<dbReference type="GO" id="GO:0005829">
    <property type="term" value="C:cytosol"/>
    <property type="evidence" value="ECO:0007669"/>
    <property type="project" value="TreeGrafter"/>
</dbReference>
<organism evidence="6 7">
    <name type="scientific">Pararobbsia silviterrae</name>
    <dbReference type="NCBI Taxonomy" id="1792498"/>
    <lineage>
        <taxon>Bacteria</taxon>
        <taxon>Pseudomonadati</taxon>
        <taxon>Pseudomonadota</taxon>
        <taxon>Betaproteobacteria</taxon>
        <taxon>Burkholderiales</taxon>
        <taxon>Burkholderiaceae</taxon>
        <taxon>Pararobbsia</taxon>
    </lineage>
</organism>
<evidence type="ECO:0000313" key="6">
    <source>
        <dbReference type="EMBL" id="RKP47164.1"/>
    </source>
</evidence>
<dbReference type="Gene3D" id="1.10.10.10">
    <property type="entry name" value="Winged helix-like DNA-binding domain superfamily/Winged helix DNA-binding domain"/>
    <property type="match status" value="1"/>
</dbReference>
<dbReference type="RefSeq" id="WP_121090040.1">
    <property type="nucleotide sequence ID" value="NZ_RBZU01000013.1"/>
</dbReference>
<dbReference type="EMBL" id="RBZU01000013">
    <property type="protein sequence ID" value="RKP47164.1"/>
    <property type="molecule type" value="Genomic_DNA"/>
</dbReference>